<name>A0A9P6CNB3_9AGAR</name>
<organism evidence="3 4">
    <name type="scientific">Collybia nuda</name>
    <dbReference type="NCBI Taxonomy" id="64659"/>
    <lineage>
        <taxon>Eukaryota</taxon>
        <taxon>Fungi</taxon>
        <taxon>Dikarya</taxon>
        <taxon>Basidiomycota</taxon>
        <taxon>Agaricomycotina</taxon>
        <taxon>Agaricomycetes</taxon>
        <taxon>Agaricomycetidae</taxon>
        <taxon>Agaricales</taxon>
        <taxon>Tricholomatineae</taxon>
        <taxon>Clitocybaceae</taxon>
        <taxon>Collybia</taxon>
    </lineage>
</organism>
<feature type="region of interest" description="Disordered" evidence="2">
    <location>
        <begin position="1"/>
        <end position="57"/>
    </location>
</feature>
<sequence length="736" mass="80570">MSELDSLSDSDWLDIASNRGSDDNDSIISGDSDRDETGFRVPLSRRSSMSIGSSREGDVEAWEGFVDDSGDEDALKLESADSPAIAAGLEATIGEEGVVDSAHDLAEEQRVKAALDQSLISTLSASRSSSASTHTSLRDLRLSFPDPLSNSHDELHRSYDDVSPSENTFSATDIATDHTTNPTDATMEVPLSTVNPDTFTTTPEVTLDDMRLHPRGVKKAEFEVFLYGRTSSVKWSFVRELVKKAIATSGRSVIDMSLSTTDDIRLLRLKRQYAEPLFSSEFVPVHDWTDGVTGHIQDVSYKPSLAIVYLPSLLYALPSHTLYVPVFVPPPDYTGQDDIDATRMIACEDWETLRVPSDKVLNLNEDLNSPVFDVGKVNNIHHFAAHQILQRLLTQAKKGSVKSISEHLNSVHAVTLFALMSLIVGFAINTTFRVPPSTPTPTIEASGPSSTFWGMFGPEVNRTAATPAAARANVPAMTAQPKDFSLSIINTGTTSLAITSKDKSLVISATPIVEGVRTLSPPIIDKVKLVRDVIIRPSTQLSSIDPKPSMSSVSHDHNAVAGPSTEKLVTGLSLRVVGALSEVLDVKVKTLVKSVQTDLDELIDSLDELSRAISHQTQTAIQRSKGKAKAVRERVYHRNDKARGKAKELKKRGEKFLSSAGKHLKGKTTIAKQRARDLTQTFSMTDTWKMYRMTHAEWVVKLKDKGRDRGQVCSRRSSTRSARICRGAFRSKASRV</sequence>
<dbReference type="AlphaFoldDB" id="A0A9P6CNB3"/>
<proteinExistence type="predicted"/>
<evidence type="ECO:0000313" key="4">
    <source>
        <dbReference type="Proteomes" id="UP000807353"/>
    </source>
</evidence>
<feature type="compositionally biased region" description="Polar residues" evidence="2">
    <location>
        <begin position="174"/>
        <end position="184"/>
    </location>
</feature>
<dbReference type="OrthoDB" id="3256495at2759"/>
<evidence type="ECO:0000256" key="1">
    <source>
        <dbReference type="SAM" id="Coils"/>
    </source>
</evidence>
<comment type="caution">
    <text evidence="3">The sequence shown here is derived from an EMBL/GenBank/DDBJ whole genome shotgun (WGS) entry which is preliminary data.</text>
</comment>
<reference evidence="3" key="1">
    <citation type="submission" date="2020-11" db="EMBL/GenBank/DDBJ databases">
        <authorList>
            <consortium name="DOE Joint Genome Institute"/>
            <person name="Ahrendt S."/>
            <person name="Riley R."/>
            <person name="Andreopoulos W."/>
            <person name="Labutti K."/>
            <person name="Pangilinan J."/>
            <person name="Ruiz-Duenas F.J."/>
            <person name="Barrasa J.M."/>
            <person name="Sanchez-Garcia M."/>
            <person name="Camarero S."/>
            <person name="Miyauchi S."/>
            <person name="Serrano A."/>
            <person name="Linde D."/>
            <person name="Babiker R."/>
            <person name="Drula E."/>
            <person name="Ayuso-Fernandez I."/>
            <person name="Pacheco R."/>
            <person name="Padilla G."/>
            <person name="Ferreira P."/>
            <person name="Barriuso J."/>
            <person name="Kellner H."/>
            <person name="Castanera R."/>
            <person name="Alfaro M."/>
            <person name="Ramirez L."/>
            <person name="Pisabarro A.G."/>
            <person name="Kuo A."/>
            <person name="Tritt A."/>
            <person name="Lipzen A."/>
            <person name="He G."/>
            <person name="Yan M."/>
            <person name="Ng V."/>
            <person name="Cullen D."/>
            <person name="Martin F."/>
            <person name="Rosso M.-N."/>
            <person name="Henrissat B."/>
            <person name="Hibbett D."/>
            <person name="Martinez A.T."/>
            <person name="Grigoriev I.V."/>
        </authorList>
    </citation>
    <scope>NUCLEOTIDE SEQUENCE</scope>
    <source>
        <strain evidence="3">CBS 247.69</strain>
    </source>
</reference>
<protein>
    <submittedName>
        <fullName evidence="3">Uncharacterized protein</fullName>
    </submittedName>
</protein>
<accession>A0A9P6CNB3</accession>
<evidence type="ECO:0000256" key="2">
    <source>
        <dbReference type="SAM" id="MobiDB-lite"/>
    </source>
</evidence>
<feature type="coiled-coil region" evidence="1">
    <location>
        <begin position="592"/>
        <end position="652"/>
    </location>
</feature>
<keyword evidence="1" id="KW-0175">Coiled coil</keyword>
<gene>
    <name evidence="3" type="ORF">BDZ94DRAFT_1154735</name>
</gene>
<feature type="compositionally biased region" description="Low complexity" evidence="2">
    <location>
        <begin position="44"/>
        <end position="54"/>
    </location>
</feature>
<evidence type="ECO:0000313" key="3">
    <source>
        <dbReference type="EMBL" id="KAF9468100.1"/>
    </source>
</evidence>
<keyword evidence="4" id="KW-1185">Reference proteome</keyword>
<dbReference type="EMBL" id="MU150234">
    <property type="protein sequence ID" value="KAF9468100.1"/>
    <property type="molecule type" value="Genomic_DNA"/>
</dbReference>
<feature type="compositionally biased region" description="Polar residues" evidence="2">
    <location>
        <begin position="192"/>
        <end position="202"/>
    </location>
</feature>
<dbReference type="Proteomes" id="UP000807353">
    <property type="component" value="Unassembled WGS sequence"/>
</dbReference>
<feature type="compositionally biased region" description="Acidic residues" evidence="2">
    <location>
        <begin position="1"/>
        <end position="12"/>
    </location>
</feature>
<feature type="region of interest" description="Disordered" evidence="2">
    <location>
        <begin position="174"/>
        <end position="202"/>
    </location>
</feature>